<evidence type="ECO:0000256" key="5">
    <source>
        <dbReference type="PROSITE-ProRule" id="PRU00176"/>
    </source>
</evidence>
<dbReference type="GO" id="GO:0000184">
    <property type="term" value="P:nuclear-transcribed mRNA catabolic process, nonsense-mediated decay"/>
    <property type="evidence" value="ECO:0007669"/>
    <property type="project" value="UniProtKB-KW"/>
</dbReference>
<dbReference type="AlphaFoldDB" id="A0A0G2GT25"/>
<feature type="compositionally biased region" description="Basic and acidic residues" evidence="6">
    <location>
        <begin position="294"/>
        <end position="305"/>
    </location>
</feature>
<keyword evidence="9" id="KW-1185">Reference proteome</keyword>
<feature type="compositionally biased region" description="Polar residues" evidence="6">
    <location>
        <begin position="36"/>
        <end position="46"/>
    </location>
</feature>
<dbReference type="CDD" id="cd12455">
    <property type="entry name" value="RRM_like_Smg4_UPF3"/>
    <property type="match status" value="1"/>
</dbReference>
<feature type="region of interest" description="Disordered" evidence="6">
    <location>
        <begin position="1"/>
        <end position="54"/>
    </location>
</feature>
<keyword evidence="5" id="KW-0694">RNA-binding</keyword>
<feature type="region of interest" description="Disordered" evidence="6">
    <location>
        <begin position="188"/>
        <end position="455"/>
    </location>
</feature>
<dbReference type="OrthoDB" id="18087at2759"/>
<evidence type="ECO:0000256" key="6">
    <source>
        <dbReference type="SAM" id="MobiDB-lite"/>
    </source>
</evidence>
<dbReference type="GO" id="GO:0045727">
    <property type="term" value="P:positive regulation of translation"/>
    <property type="evidence" value="ECO:0007669"/>
    <property type="project" value="TreeGrafter"/>
</dbReference>
<evidence type="ECO:0000256" key="3">
    <source>
        <dbReference type="ARBA" id="ARBA00023161"/>
    </source>
</evidence>
<evidence type="ECO:0000256" key="4">
    <source>
        <dbReference type="ARBA" id="ARBA00023242"/>
    </source>
</evidence>
<feature type="compositionally biased region" description="Basic and acidic residues" evidence="6">
    <location>
        <begin position="214"/>
        <end position="267"/>
    </location>
</feature>
<keyword evidence="4" id="KW-0539">Nucleus</keyword>
<dbReference type="InterPro" id="IPR005120">
    <property type="entry name" value="UPF3_dom"/>
</dbReference>
<sequence>MPQSSQTRSTEGSLPSKHGRSPGGVLAVPAAALKKSSPNSTSNRASTRAPAPRLKLILRRLPPGLTQDEFTTALGAEWNAGAGKIEWMAYKDGKISRDPSKPSRPSRAYVKVKEQALISILADKVKTTSFQDGKDSTNDPCLIGPPSLEFAPYGRVPGGRARKDGRQGTIDQDPEFIAFLHSLTEPITKSTANGESADSKAEAEKVTTTPLVEYIKEKKANKAKEKAEKAAEKSAKKEKEKEGKESKASKTETKKVSVMKKEKEESKAAATQPSTEKAIKEATKPSSKQASSTKAKDSGTSKKGEATAAKDVLNTTQPKRERERGSARNAIQTLQRDLAQAASPKPDRRSKTAKTPALNSDSAEPAPTKTNAVNKNAPAPASKQVPQAPGPSPSSVSKPPVNSQAGSKGNKQSQTAAQQQPSTRQSNKPNPVPSSGARSAFLKHANPSQGVTEPLLLSEFSKFGRVLKCEIDKRKGFGYLDFEEAEGLKAAMAASPVKIGDKGASVVVLEKRGGPSSSNAKGNAPAASKGTSSPSASTTTISSLPTEAAQKAAASTTDISTAGASKAANTASRGGPGRGSARGTSGQGGRGGRGSRGRGGNHGANRGTNTSNISNNASAPIGSSNPRPGSAGGNTAEKK</sequence>
<feature type="compositionally biased region" description="Low complexity" evidence="6">
    <location>
        <begin position="603"/>
        <end position="626"/>
    </location>
</feature>
<dbReference type="Gene3D" id="3.30.70.330">
    <property type="match status" value="2"/>
</dbReference>
<dbReference type="PROSITE" id="PS50102">
    <property type="entry name" value="RRM"/>
    <property type="match status" value="1"/>
</dbReference>
<feature type="compositionally biased region" description="Polar residues" evidence="6">
    <location>
        <begin position="553"/>
        <end position="569"/>
    </location>
</feature>
<feature type="compositionally biased region" description="Polar residues" evidence="6">
    <location>
        <begin position="284"/>
        <end position="293"/>
    </location>
</feature>
<dbReference type="Proteomes" id="UP000053317">
    <property type="component" value="Unassembled WGS sequence"/>
</dbReference>
<dbReference type="SMART" id="SM00360">
    <property type="entry name" value="RRM"/>
    <property type="match status" value="1"/>
</dbReference>
<feature type="compositionally biased region" description="Low complexity" evidence="6">
    <location>
        <begin position="393"/>
        <end position="403"/>
    </location>
</feature>
<reference evidence="8 9" key="2">
    <citation type="submission" date="2015-05" db="EMBL/GenBank/DDBJ databases">
        <authorList>
            <person name="Morales-Cruz A."/>
            <person name="Amrine K.C."/>
            <person name="Cantu D."/>
        </authorList>
    </citation>
    <scope>NUCLEOTIDE SEQUENCE [LARGE SCALE GENOMIC DNA]</scope>
    <source>
        <strain evidence="8">UCRPC4</strain>
    </source>
</reference>
<dbReference type="Pfam" id="PF00076">
    <property type="entry name" value="RRM_1"/>
    <property type="match status" value="1"/>
</dbReference>
<dbReference type="Pfam" id="PF03467">
    <property type="entry name" value="Smg4_UPF3"/>
    <property type="match status" value="1"/>
</dbReference>
<gene>
    <name evidence="8" type="ORF">UCRPC4_g04352</name>
</gene>
<dbReference type="InterPro" id="IPR000504">
    <property type="entry name" value="RRM_dom"/>
</dbReference>
<dbReference type="GO" id="GO:0003729">
    <property type="term" value="F:mRNA binding"/>
    <property type="evidence" value="ECO:0007669"/>
    <property type="project" value="TreeGrafter"/>
</dbReference>
<protein>
    <submittedName>
        <fullName evidence="8">Putative nonsense-mediated mrna decay protein</fullName>
    </submittedName>
</protein>
<dbReference type="InterPro" id="IPR039722">
    <property type="entry name" value="Upf3"/>
</dbReference>
<dbReference type="CDD" id="cd00590">
    <property type="entry name" value="RRM_SF"/>
    <property type="match status" value="1"/>
</dbReference>
<dbReference type="InterPro" id="IPR012677">
    <property type="entry name" value="Nucleotide-bd_a/b_plait_sf"/>
</dbReference>
<dbReference type="EMBL" id="LCWF01000104">
    <property type="protein sequence ID" value="KKY19925.1"/>
    <property type="molecule type" value="Genomic_DNA"/>
</dbReference>
<dbReference type="FunFam" id="3.30.70.330:FF:000637">
    <property type="entry name" value="Nonsense-mediated mRNA decay protein Upf3, putative"/>
    <property type="match status" value="1"/>
</dbReference>
<comment type="similarity">
    <text evidence="2">Belongs to the RENT3 family.</text>
</comment>
<dbReference type="PANTHER" id="PTHR13112:SF0">
    <property type="entry name" value="FI21285P1"/>
    <property type="match status" value="1"/>
</dbReference>
<dbReference type="GO" id="GO:0005730">
    <property type="term" value="C:nucleolus"/>
    <property type="evidence" value="ECO:0007669"/>
    <property type="project" value="TreeGrafter"/>
</dbReference>
<reference evidence="8 9" key="1">
    <citation type="submission" date="2015-05" db="EMBL/GenBank/DDBJ databases">
        <title>Distinctive expansion of gene families associated with plant cell wall degradation and secondary metabolism in the genomes of grapevine trunk pathogens.</title>
        <authorList>
            <person name="Lawrence D.P."/>
            <person name="Travadon R."/>
            <person name="Rolshausen P.E."/>
            <person name="Baumgartner K."/>
        </authorList>
    </citation>
    <scope>NUCLEOTIDE SEQUENCE [LARGE SCALE GENOMIC DNA]</scope>
    <source>
        <strain evidence="8">UCRPC4</strain>
    </source>
</reference>
<feature type="compositionally biased region" description="Polar residues" evidence="6">
    <location>
        <begin position="357"/>
        <end position="374"/>
    </location>
</feature>
<feature type="compositionally biased region" description="Gly residues" evidence="6">
    <location>
        <begin position="574"/>
        <end position="602"/>
    </location>
</feature>
<feature type="region of interest" description="Disordered" evidence="6">
    <location>
        <begin position="130"/>
        <end position="174"/>
    </location>
</feature>
<feature type="domain" description="RRM" evidence="7">
    <location>
        <begin position="438"/>
        <end position="513"/>
    </location>
</feature>
<comment type="subcellular location">
    <subcellularLocation>
        <location evidence="1">Nucleus</location>
    </subcellularLocation>
</comment>
<keyword evidence="3" id="KW-0866">Nonsense-mediated mRNA decay</keyword>
<name>A0A0G2GT25_PHACM</name>
<dbReference type="InterPro" id="IPR035979">
    <property type="entry name" value="RBD_domain_sf"/>
</dbReference>
<dbReference type="PANTHER" id="PTHR13112">
    <property type="entry name" value="UPF3 REGULATOR OF NONSENSE TRANSCRIPTS-LIKE PROTEIN"/>
    <property type="match status" value="1"/>
</dbReference>
<accession>A0A0G2GT25</accession>
<feature type="compositionally biased region" description="Polar residues" evidence="6">
    <location>
        <begin position="1"/>
        <end position="13"/>
    </location>
</feature>
<evidence type="ECO:0000313" key="9">
    <source>
        <dbReference type="Proteomes" id="UP000053317"/>
    </source>
</evidence>
<evidence type="ECO:0000256" key="1">
    <source>
        <dbReference type="ARBA" id="ARBA00004123"/>
    </source>
</evidence>
<proteinExistence type="inferred from homology"/>
<comment type="caution">
    <text evidence="8">The sequence shown here is derived from an EMBL/GenBank/DDBJ whole genome shotgun (WGS) entry which is preliminary data.</text>
</comment>
<evidence type="ECO:0000256" key="2">
    <source>
        <dbReference type="ARBA" id="ARBA00005991"/>
    </source>
</evidence>
<organism evidence="8 9">
    <name type="scientific">Phaeomoniella chlamydospora</name>
    <name type="common">Phaeoacremonium chlamydosporum</name>
    <dbReference type="NCBI Taxonomy" id="158046"/>
    <lineage>
        <taxon>Eukaryota</taxon>
        <taxon>Fungi</taxon>
        <taxon>Dikarya</taxon>
        <taxon>Ascomycota</taxon>
        <taxon>Pezizomycotina</taxon>
        <taxon>Eurotiomycetes</taxon>
        <taxon>Chaetothyriomycetidae</taxon>
        <taxon>Phaeomoniellales</taxon>
        <taxon>Phaeomoniellaceae</taxon>
        <taxon>Phaeomoniella</taxon>
    </lineage>
</organism>
<feature type="compositionally biased region" description="Low complexity" evidence="6">
    <location>
        <begin position="524"/>
        <end position="546"/>
    </location>
</feature>
<feature type="compositionally biased region" description="Low complexity" evidence="6">
    <location>
        <begin position="412"/>
        <end position="426"/>
    </location>
</feature>
<evidence type="ECO:0000259" key="7">
    <source>
        <dbReference type="PROSITE" id="PS50102"/>
    </source>
</evidence>
<feature type="region of interest" description="Disordered" evidence="6">
    <location>
        <begin position="510"/>
        <end position="639"/>
    </location>
</feature>
<dbReference type="SUPFAM" id="SSF54928">
    <property type="entry name" value="RNA-binding domain, RBD"/>
    <property type="match status" value="2"/>
</dbReference>
<evidence type="ECO:0000313" key="8">
    <source>
        <dbReference type="EMBL" id="KKY19925.1"/>
    </source>
</evidence>
<dbReference type="GO" id="GO:0005737">
    <property type="term" value="C:cytoplasm"/>
    <property type="evidence" value="ECO:0007669"/>
    <property type="project" value="TreeGrafter"/>
</dbReference>